<dbReference type="EMBL" id="BAABDK010000001">
    <property type="protein sequence ID" value="GAA4022763.1"/>
    <property type="molecule type" value="Genomic_DNA"/>
</dbReference>
<reference evidence="3" key="1">
    <citation type="journal article" date="2019" name="Int. J. Syst. Evol. Microbiol.">
        <title>The Global Catalogue of Microorganisms (GCM) 10K type strain sequencing project: providing services to taxonomists for standard genome sequencing and annotation.</title>
        <authorList>
            <consortium name="The Broad Institute Genomics Platform"/>
            <consortium name="The Broad Institute Genome Sequencing Center for Infectious Disease"/>
            <person name="Wu L."/>
            <person name="Ma J."/>
        </authorList>
    </citation>
    <scope>NUCLEOTIDE SEQUENCE [LARGE SCALE GENOMIC DNA]</scope>
    <source>
        <strain evidence="3">JCM 17225</strain>
    </source>
</reference>
<evidence type="ECO:0000256" key="1">
    <source>
        <dbReference type="SAM" id="MobiDB-lite"/>
    </source>
</evidence>
<feature type="region of interest" description="Disordered" evidence="1">
    <location>
        <begin position="76"/>
        <end position="101"/>
    </location>
</feature>
<accession>A0ABP7T8R9</accession>
<feature type="compositionally biased region" description="Low complexity" evidence="1">
    <location>
        <begin position="83"/>
        <end position="101"/>
    </location>
</feature>
<evidence type="ECO:0000313" key="3">
    <source>
        <dbReference type="Proteomes" id="UP001501469"/>
    </source>
</evidence>
<name>A0ABP7T8R9_9BACT</name>
<organism evidence="2 3">
    <name type="scientific">Hymenobacter glaciei</name>
    <dbReference type="NCBI Taxonomy" id="877209"/>
    <lineage>
        <taxon>Bacteria</taxon>
        <taxon>Pseudomonadati</taxon>
        <taxon>Bacteroidota</taxon>
        <taxon>Cytophagia</taxon>
        <taxon>Cytophagales</taxon>
        <taxon>Hymenobacteraceae</taxon>
        <taxon>Hymenobacter</taxon>
    </lineage>
</organism>
<dbReference type="Proteomes" id="UP001501469">
    <property type="component" value="Unassembled WGS sequence"/>
</dbReference>
<evidence type="ECO:0000313" key="2">
    <source>
        <dbReference type="EMBL" id="GAA4022763.1"/>
    </source>
</evidence>
<sequence>MRPRCSLAAYFIFNSVIMPESTSPNWADMAASLLGKLSGGVELSCAFDQMELQVPNPQNPSAPAATWKLNGSLRIRTRGEQTAAPAASQAQLPASPAEPGA</sequence>
<gene>
    <name evidence="2" type="ORF">GCM10022409_03190</name>
</gene>
<proteinExistence type="predicted"/>
<protein>
    <submittedName>
        <fullName evidence="2">Uncharacterized protein</fullName>
    </submittedName>
</protein>
<comment type="caution">
    <text evidence="2">The sequence shown here is derived from an EMBL/GenBank/DDBJ whole genome shotgun (WGS) entry which is preliminary data.</text>
</comment>
<keyword evidence="3" id="KW-1185">Reference proteome</keyword>